<evidence type="ECO:0000313" key="5">
    <source>
        <dbReference type="EMBL" id="CAG9335460.1"/>
    </source>
</evidence>
<keyword evidence="6" id="KW-1185">Reference proteome</keyword>
<dbReference type="GO" id="GO:0005524">
    <property type="term" value="F:ATP binding"/>
    <property type="evidence" value="ECO:0007669"/>
    <property type="project" value="UniProtKB-KW"/>
</dbReference>
<dbReference type="SUPFAM" id="SSF56059">
    <property type="entry name" value="Glutathione synthetase ATP-binding domain-like"/>
    <property type="match status" value="1"/>
</dbReference>
<evidence type="ECO:0000313" key="6">
    <source>
        <dbReference type="Proteomes" id="UP001162131"/>
    </source>
</evidence>
<evidence type="ECO:0000256" key="1">
    <source>
        <dbReference type="ARBA" id="ARBA00022598"/>
    </source>
</evidence>
<dbReference type="PROSITE" id="PS51221">
    <property type="entry name" value="TTL"/>
    <property type="match status" value="1"/>
</dbReference>
<dbReference type="GO" id="GO:0070740">
    <property type="term" value="F:tubulin-glutamic acid ligase activity"/>
    <property type="evidence" value="ECO:0007669"/>
    <property type="project" value="TreeGrafter"/>
</dbReference>
<dbReference type="AlphaFoldDB" id="A0AAU9KDV0"/>
<dbReference type="Proteomes" id="UP001162131">
    <property type="component" value="Unassembled WGS sequence"/>
</dbReference>
<dbReference type="GO" id="GO:0036064">
    <property type="term" value="C:ciliary basal body"/>
    <property type="evidence" value="ECO:0007669"/>
    <property type="project" value="TreeGrafter"/>
</dbReference>
<comment type="caution">
    <text evidence="5">The sequence shown here is derived from an EMBL/GenBank/DDBJ whole genome shotgun (WGS) entry which is preliminary data.</text>
</comment>
<dbReference type="PANTHER" id="PTHR12241">
    <property type="entry name" value="TUBULIN POLYGLUTAMYLASE"/>
    <property type="match status" value="1"/>
</dbReference>
<evidence type="ECO:0000256" key="3">
    <source>
        <dbReference type="ARBA" id="ARBA00022840"/>
    </source>
</evidence>
<evidence type="ECO:0000256" key="4">
    <source>
        <dbReference type="SAM" id="MobiDB-lite"/>
    </source>
</evidence>
<dbReference type="EMBL" id="CAJZBQ010000062">
    <property type="protein sequence ID" value="CAG9335460.1"/>
    <property type="molecule type" value="Genomic_DNA"/>
</dbReference>
<dbReference type="InterPro" id="IPR004344">
    <property type="entry name" value="TTL/TTLL_fam"/>
</dbReference>
<feature type="region of interest" description="Disordered" evidence="4">
    <location>
        <begin position="444"/>
        <end position="505"/>
    </location>
</feature>
<proteinExistence type="predicted"/>
<keyword evidence="1" id="KW-0436">Ligase</keyword>
<organism evidence="5 6">
    <name type="scientific">Blepharisma stoltei</name>
    <dbReference type="NCBI Taxonomy" id="1481888"/>
    <lineage>
        <taxon>Eukaryota</taxon>
        <taxon>Sar</taxon>
        <taxon>Alveolata</taxon>
        <taxon>Ciliophora</taxon>
        <taxon>Postciliodesmatophora</taxon>
        <taxon>Heterotrichea</taxon>
        <taxon>Heterotrichida</taxon>
        <taxon>Blepharismidae</taxon>
        <taxon>Blepharisma</taxon>
    </lineage>
</organism>
<gene>
    <name evidence="5" type="ORF">BSTOLATCC_MIC63933</name>
</gene>
<sequence length="643" mass="74565">MEEERPNTETKKKKSKIMCNVAFTKYEVVKHVASKVFGWKLSYDEEDEEWDILWTDQAVPPERLAHMKLYQKINHFPGMYAISRKNYLAYNLTKLKKRFPEEYNFFPRTWVVPCDMGDLRNFMQTKKNAYVIVKPEASCQGRGIYLTNRLDDIDPSEKHVVQEYLEKPFLIDDLKFDLRIYVLVAGCDPLRLYIHEQGLTRFATEEYERPCEDNIEDMCMHLTNYAVNKNNPNFIHNENSDDDDIGHKRSLQSTYDYLEENGYDVVKLKAKIDDMLVKTLCSIQPNLAHHYHSCQPEDITNGMCFEVLGFDVMLDSKLNPYVLEVNHTPSFTTDSPLDKKIKKAVIGQALKIMNISARNRKEYFKKTKEEIQKRALTGKMERDSKEVRAEKMLQHQLKRDKWESKHLGGYRKIYPVEGFEKYDAMTKAADDIWQEWTGTKMNRVRKTEENKVPPMKTLPPQPPKSQKTDVKRAAQKGPDIISPHRCPSANLPGVDSPGVNQSENEKHHSLKVFDRLSKPVVRRFKGTGAAYLPPVIYSDETRPSLVIEKKATLNPAALSDISTRGVNANLVNSILSIQNGFKTKKTDAKSRLVVPKSYHYIKTTSARDLVPNDELYKTIKPKLMELDTFSEDKQKESFKKWNL</sequence>
<name>A0AAU9KDV0_9CILI</name>
<keyword evidence="2" id="KW-0547">Nucleotide-binding</keyword>
<dbReference type="GO" id="GO:0000226">
    <property type="term" value="P:microtubule cytoskeleton organization"/>
    <property type="evidence" value="ECO:0007669"/>
    <property type="project" value="TreeGrafter"/>
</dbReference>
<reference evidence="5" key="1">
    <citation type="submission" date="2021-09" db="EMBL/GenBank/DDBJ databases">
        <authorList>
            <consortium name="AG Swart"/>
            <person name="Singh M."/>
            <person name="Singh A."/>
            <person name="Seah K."/>
            <person name="Emmerich C."/>
        </authorList>
    </citation>
    <scope>NUCLEOTIDE SEQUENCE</scope>
    <source>
        <strain evidence="5">ATCC30299</strain>
    </source>
</reference>
<keyword evidence="3" id="KW-0067">ATP-binding</keyword>
<dbReference type="GO" id="GO:0015631">
    <property type="term" value="F:tubulin binding"/>
    <property type="evidence" value="ECO:0007669"/>
    <property type="project" value="TreeGrafter"/>
</dbReference>
<protein>
    <submittedName>
        <fullName evidence="5">Uncharacterized protein</fullName>
    </submittedName>
</protein>
<dbReference type="Gene3D" id="3.30.470.20">
    <property type="entry name" value="ATP-grasp fold, B domain"/>
    <property type="match status" value="1"/>
</dbReference>
<accession>A0AAU9KDV0</accession>
<dbReference type="PANTHER" id="PTHR12241:SF147">
    <property type="entry name" value="TUBULIN POLYGLUTAMYLASE TTLL7"/>
    <property type="match status" value="1"/>
</dbReference>
<evidence type="ECO:0000256" key="2">
    <source>
        <dbReference type="ARBA" id="ARBA00022741"/>
    </source>
</evidence>
<dbReference type="Pfam" id="PF03133">
    <property type="entry name" value="TTL"/>
    <property type="match status" value="1"/>
</dbReference>